<evidence type="ECO:0000313" key="4">
    <source>
        <dbReference type="Proteomes" id="UP000185473"/>
    </source>
</evidence>
<feature type="region of interest" description="Disordered" evidence="1">
    <location>
        <begin position="204"/>
        <end position="239"/>
    </location>
</feature>
<reference evidence="3 4" key="1">
    <citation type="submission" date="2016-02" db="EMBL/GenBank/DDBJ databases">
        <title>Complete Genome Sequence of Weissella jogaejeotgali FOL01.</title>
        <authorList>
            <person name="Lee J.-H."/>
            <person name="Ku H.-J."/>
        </authorList>
    </citation>
    <scope>NUCLEOTIDE SEQUENCE [LARGE SCALE GENOMIC DNA]</scope>
    <source>
        <strain evidence="3 4">FOL01</strain>
    </source>
</reference>
<sequence length="239" mass="24569">MAKFDLYLDGKIVQSNIDSPVVIKDLKPDTQYDDYSLTFAGKSDGESVSFKTKVQSVTGVSLDKTKLSIDTGKTATLKATVVPDNATNKAVKWASDNADVATVDNAGKVIAVKAGTANVTATSDDQGKVATIKVTVKDPVVAVTGVSLDQAELSVEEGATAQLKATVAPDNATNKKVAWKSGNPETFTIDGNGKVTGVKAGSATAVATTDDGGKTAEAKVTVTAKPEPEPDPDPEAPAE</sequence>
<dbReference type="SMART" id="SM00635">
    <property type="entry name" value="BID_2"/>
    <property type="match status" value="2"/>
</dbReference>
<evidence type="ECO:0000313" key="3">
    <source>
        <dbReference type="EMBL" id="APS41319.1"/>
    </source>
</evidence>
<organism evidence="3 4">
    <name type="scientific">Weissella jogaejeotgali</name>
    <dbReference type="NCBI Taxonomy" id="1631871"/>
    <lineage>
        <taxon>Bacteria</taxon>
        <taxon>Bacillati</taxon>
        <taxon>Bacillota</taxon>
        <taxon>Bacilli</taxon>
        <taxon>Lactobacillales</taxon>
        <taxon>Lactobacillaceae</taxon>
        <taxon>Weissella</taxon>
    </lineage>
</organism>
<dbReference type="KEGG" id="wjo:FOL01_0460"/>
<dbReference type="AlphaFoldDB" id="A0A1L6R9U3"/>
<dbReference type="RefSeq" id="WP_075269157.1">
    <property type="nucleotide sequence ID" value="NZ_CP014332.1"/>
</dbReference>
<evidence type="ECO:0000256" key="1">
    <source>
        <dbReference type="SAM" id="MobiDB-lite"/>
    </source>
</evidence>
<dbReference type="Gene3D" id="2.60.40.1080">
    <property type="match status" value="2"/>
</dbReference>
<dbReference type="SUPFAM" id="SSF49373">
    <property type="entry name" value="Invasin/intimin cell-adhesion fragments"/>
    <property type="match status" value="2"/>
</dbReference>
<keyword evidence="4" id="KW-1185">Reference proteome</keyword>
<proteinExistence type="predicted"/>
<dbReference type="OrthoDB" id="2195289at2"/>
<protein>
    <submittedName>
        <fullName evidence="3">Putative phage protein</fullName>
    </submittedName>
</protein>
<dbReference type="EMBL" id="CP014332">
    <property type="protein sequence ID" value="APS41319.1"/>
    <property type="molecule type" value="Genomic_DNA"/>
</dbReference>
<gene>
    <name evidence="3" type="ORF">FOL01_0460</name>
</gene>
<name>A0A1L6R9U3_9LACO</name>
<dbReference type="Pfam" id="PF02368">
    <property type="entry name" value="Big_2"/>
    <property type="match status" value="2"/>
</dbReference>
<accession>A0A1L6R9U3</accession>
<dbReference type="InterPro" id="IPR003343">
    <property type="entry name" value="Big_2"/>
</dbReference>
<feature type="compositionally biased region" description="Acidic residues" evidence="1">
    <location>
        <begin position="229"/>
        <end position="239"/>
    </location>
</feature>
<dbReference type="InterPro" id="IPR008964">
    <property type="entry name" value="Invasin/intimin_cell_adhesion"/>
</dbReference>
<feature type="domain" description="BIG2" evidence="2">
    <location>
        <begin position="56"/>
        <end position="133"/>
    </location>
</feature>
<evidence type="ECO:0000259" key="2">
    <source>
        <dbReference type="SMART" id="SM00635"/>
    </source>
</evidence>
<dbReference type="STRING" id="1631871.FOL01_0460"/>
<feature type="domain" description="BIG2" evidence="2">
    <location>
        <begin position="142"/>
        <end position="219"/>
    </location>
</feature>
<dbReference type="Proteomes" id="UP000185473">
    <property type="component" value="Chromosome"/>
</dbReference>